<evidence type="ECO:0000313" key="1">
    <source>
        <dbReference type="EMBL" id="ARW65972.1"/>
    </source>
</evidence>
<accession>A0A1Z1MJE9</accession>
<keyword evidence="1" id="KW-0150">Chloroplast</keyword>
<proteinExistence type="predicted"/>
<organism evidence="1">
    <name type="scientific">Ophidocladus simpliciusculus</name>
    <dbReference type="NCBI Taxonomy" id="1261574"/>
    <lineage>
        <taxon>Eukaryota</taxon>
        <taxon>Rhodophyta</taxon>
        <taxon>Florideophyceae</taxon>
        <taxon>Rhodymeniophycidae</taxon>
        <taxon>Ceramiales</taxon>
        <taxon>Rhodomelaceae</taxon>
        <taxon>Herposiphonieae</taxon>
        <taxon>Ophidocladus</taxon>
    </lineage>
</organism>
<reference evidence="1" key="1">
    <citation type="journal article" date="2017" name="J. Phycol.">
        <title>Analysis of chloroplast genomes and a supermatrix inform reclassification of the Rhodomelaceae (Rhodophyta).</title>
        <authorList>
            <person name="Diaz-Tapia P."/>
            <person name="Maggs C.A."/>
            <person name="West J.A."/>
            <person name="Verbruggen H."/>
        </authorList>
    </citation>
    <scope>NUCLEOTIDE SEQUENCE</scope>
    <source>
        <strain evidence="1">PD949</strain>
    </source>
</reference>
<protein>
    <submittedName>
        <fullName evidence="1">Uncharacterized protein</fullName>
    </submittedName>
</protein>
<name>A0A1Z1MJE9_9FLOR</name>
<keyword evidence="1" id="KW-0934">Plastid</keyword>
<geneLocation type="chloroplast" evidence="1"/>
<dbReference type="AlphaFoldDB" id="A0A1Z1MJE9"/>
<dbReference type="GeneID" id="33359041"/>
<sequence length="63" mass="7483">MVSNLKNIYYDKYNLNNESEYTAYEVSDIEMPTGWSCICLDETINYYTDCNNKMLYSDNNEII</sequence>
<dbReference type="EMBL" id="MF101440">
    <property type="protein sequence ID" value="ARW65972.1"/>
    <property type="molecule type" value="Genomic_DNA"/>
</dbReference>
<dbReference type="RefSeq" id="YP_009396786.1">
    <property type="nucleotide sequence ID" value="NC_035284.1"/>
</dbReference>
<gene>
    <name evidence="1" type="primary">ConsOrf1</name>
</gene>